<reference evidence="2 3" key="1">
    <citation type="submission" date="2016-10" db="EMBL/GenBank/DDBJ databases">
        <authorList>
            <person name="de Groot N.N."/>
        </authorList>
    </citation>
    <scope>NUCLEOTIDE SEQUENCE [LARGE SCALE GENOMIC DNA]</scope>
    <source>
        <strain evidence="2 3">MT12</strain>
    </source>
</reference>
<organism evidence="2 3">
    <name type="scientific">Bradyrhizobium erythrophlei</name>
    <dbReference type="NCBI Taxonomy" id="1437360"/>
    <lineage>
        <taxon>Bacteria</taxon>
        <taxon>Pseudomonadati</taxon>
        <taxon>Pseudomonadota</taxon>
        <taxon>Alphaproteobacteria</taxon>
        <taxon>Hyphomicrobiales</taxon>
        <taxon>Nitrobacteraceae</taxon>
        <taxon>Bradyrhizobium</taxon>
    </lineage>
</organism>
<dbReference type="Gene3D" id="3.30.2310.20">
    <property type="entry name" value="RelE-like"/>
    <property type="match status" value="1"/>
</dbReference>
<dbReference type="OrthoDB" id="5457915at2"/>
<sequence>MAERRWRVRLGAVAEVDFANILKWTTENFGVRQSRVYRDTLVQAIGEFADGPNVAGSRARDEIMAGLRTLHVARRGRRGSHFLMYRAASNRTIEIVRILHDRMDLQRHVRSGPDESTE</sequence>
<proteinExistence type="predicted"/>
<dbReference type="InterPro" id="IPR035093">
    <property type="entry name" value="RelE/ParE_toxin_dom_sf"/>
</dbReference>
<evidence type="ECO:0000313" key="3">
    <source>
        <dbReference type="Proteomes" id="UP000198992"/>
    </source>
</evidence>
<evidence type="ECO:0000313" key="2">
    <source>
        <dbReference type="EMBL" id="SEE11926.1"/>
    </source>
</evidence>
<dbReference type="AlphaFoldDB" id="A0A1H5G870"/>
<evidence type="ECO:0000256" key="1">
    <source>
        <dbReference type="ARBA" id="ARBA00022649"/>
    </source>
</evidence>
<dbReference type="InterPro" id="IPR007712">
    <property type="entry name" value="RelE/ParE_toxin"/>
</dbReference>
<dbReference type="EMBL" id="FNTH01000001">
    <property type="protein sequence ID" value="SEE11926.1"/>
    <property type="molecule type" value="Genomic_DNA"/>
</dbReference>
<dbReference type="Proteomes" id="UP000198992">
    <property type="component" value="Unassembled WGS sequence"/>
</dbReference>
<dbReference type="Pfam" id="PF05016">
    <property type="entry name" value="ParE_toxin"/>
    <property type="match status" value="1"/>
</dbReference>
<keyword evidence="1" id="KW-1277">Toxin-antitoxin system</keyword>
<name>A0A1H5G870_9BRAD</name>
<protein>
    <submittedName>
        <fullName evidence="2">Toxin ParE1/3/4</fullName>
    </submittedName>
</protein>
<accession>A0A1H5G870</accession>
<gene>
    <name evidence="2" type="ORF">SAMN05444164_6978</name>
</gene>
<dbReference type="RefSeq" id="WP_092124267.1">
    <property type="nucleotide sequence ID" value="NZ_FNTH01000001.1"/>
</dbReference>